<dbReference type="PANTHER" id="PTHR30218">
    <property type="entry name" value="POLYPHOSPHATE KINASE"/>
    <property type="match status" value="1"/>
</dbReference>
<feature type="compositionally biased region" description="Basic and acidic residues" evidence="8">
    <location>
        <begin position="14"/>
        <end position="38"/>
    </location>
</feature>
<dbReference type="InterPro" id="IPR025200">
    <property type="entry name" value="PPK_C_dom2"/>
</dbReference>
<dbReference type="EC" id="2.7.4.1" evidence="6 7"/>
<proteinExistence type="inferred from homology"/>
<dbReference type="HAMAP" id="MF_00347">
    <property type="entry name" value="Polyphosphate_kinase"/>
    <property type="match status" value="1"/>
</dbReference>
<comment type="catalytic activity">
    <reaction evidence="6 7">
        <text>[phosphate](n) + ATP = [phosphate](n+1) + ADP</text>
        <dbReference type="Rhea" id="RHEA:19573"/>
        <dbReference type="Rhea" id="RHEA-COMP:9859"/>
        <dbReference type="Rhea" id="RHEA-COMP:14280"/>
        <dbReference type="ChEBI" id="CHEBI:16838"/>
        <dbReference type="ChEBI" id="CHEBI:30616"/>
        <dbReference type="ChEBI" id="CHEBI:456216"/>
        <dbReference type="EC" id="2.7.4.1"/>
    </reaction>
</comment>
<name>A0A367ZKP5_9BACT</name>
<evidence type="ECO:0000313" key="14">
    <source>
        <dbReference type="Proteomes" id="UP000252355"/>
    </source>
</evidence>
<dbReference type="Gene3D" id="1.20.58.310">
    <property type="entry name" value="Polyphosphate kinase N-terminal domain"/>
    <property type="match status" value="1"/>
</dbReference>
<organism evidence="13 14">
    <name type="scientific">Candidatus Ozemobacter sibiricus</name>
    <dbReference type="NCBI Taxonomy" id="2268124"/>
    <lineage>
        <taxon>Bacteria</taxon>
        <taxon>Candidatus Ozemobacteria</taxon>
        <taxon>Candidatus Ozemobacterales</taxon>
        <taxon>Candidatus Ozemobacteraceae</taxon>
        <taxon>Candidatus Ozemobacter</taxon>
    </lineage>
</organism>
<dbReference type="InterPro" id="IPR041108">
    <property type="entry name" value="PP_kinase_C_1"/>
</dbReference>
<feature type="binding site" evidence="6">
    <location>
        <position position="446"/>
    </location>
    <ligand>
        <name>Mg(2+)</name>
        <dbReference type="ChEBI" id="CHEBI:18420"/>
    </ligand>
</feature>
<feature type="binding site" evidence="6">
    <location>
        <position position="509"/>
    </location>
    <ligand>
        <name>ATP</name>
        <dbReference type="ChEBI" id="CHEBI:30616"/>
    </ligand>
</feature>
<feature type="compositionally biased region" description="Basic residues" evidence="8">
    <location>
        <begin position="745"/>
        <end position="754"/>
    </location>
</feature>
<comment type="function">
    <text evidence="6 7">Catalyzes the reversible transfer of the terminal phosphate of ATP to form a long-chain polyphosphate (polyP).</text>
</comment>
<evidence type="ECO:0000256" key="7">
    <source>
        <dbReference type="RuleBase" id="RU003800"/>
    </source>
</evidence>
<keyword evidence="5 6" id="KW-0067">ATP-binding</keyword>
<dbReference type="Pfam" id="PF17941">
    <property type="entry name" value="PP_kinase_C_1"/>
    <property type="match status" value="1"/>
</dbReference>
<evidence type="ECO:0000256" key="8">
    <source>
        <dbReference type="SAM" id="MobiDB-lite"/>
    </source>
</evidence>
<dbReference type="PIRSF" id="PIRSF015589">
    <property type="entry name" value="PP_kinase"/>
    <property type="match status" value="1"/>
</dbReference>
<comment type="caution">
    <text evidence="13">The sequence shown here is derived from an EMBL/GenBank/DDBJ whole genome shotgun (WGS) entry which is preliminary data.</text>
</comment>
<comment type="cofactor">
    <cofactor evidence="6">
        <name>Mg(2+)</name>
        <dbReference type="ChEBI" id="CHEBI:18420"/>
    </cofactor>
</comment>
<evidence type="ECO:0000256" key="3">
    <source>
        <dbReference type="ARBA" id="ARBA00022741"/>
    </source>
</evidence>
<feature type="binding site" evidence="6">
    <location>
        <position position="633"/>
    </location>
    <ligand>
        <name>ATP</name>
        <dbReference type="ChEBI" id="CHEBI:30616"/>
    </ligand>
</feature>
<dbReference type="Pfam" id="PF13089">
    <property type="entry name" value="PP_kinase_N"/>
    <property type="match status" value="1"/>
</dbReference>
<protein>
    <recommendedName>
        <fullName evidence="6 7">Polyphosphate kinase</fullName>
        <ecNumber evidence="6 7">2.7.4.1</ecNumber>
    </recommendedName>
    <alternativeName>
        <fullName evidence="6">ATP-polyphosphate phosphotransferase</fullName>
    </alternativeName>
    <alternativeName>
        <fullName evidence="6">Polyphosphoric acid kinase</fullName>
    </alternativeName>
</protein>
<dbReference type="NCBIfam" id="NF003917">
    <property type="entry name" value="PRK05443.1-1"/>
    <property type="match status" value="1"/>
</dbReference>
<feature type="domain" description="Polyphosphate kinase C-terminal" evidence="11">
    <location>
        <begin position="544"/>
        <end position="716"/>
    </location>
</feature>
<dbReference type="InterPro" id="IPR036832">
    <property type="entry name" value="PPK_N_dom_sf"/>
</dbReference>
<dbReference type="SUPFAM" id="SSF56024">
    <property type="entry name" value="Phospholipase D/nuclease"/>
    <property type="match status" value="2"/>
</dbReference>
<dbReference type="NCBIfam" id="TIGR03705">
    <property type="entry name" value="poly_P_kin"/>
    <property type="match status" value="1"/>
</dbReference>
<evidence type="ECO:0000256" key="6">
    <source>
        <dbReference type="HAMAP-Rule" id="MF_00347"/>
    </source>
</evidence>
<dbReference type="GO" id="GO:0005524">
    <property type="term" value="F:ATP binding"/>
    <property type="evidence" value="ECO:0007669"/>
    <property type="project" value="UniProtKB-KW"/>
</dbReference>
<dbReference type="CDD" id="cd09165">
    <property type="entry name" value="PLDc_PaPPK1_C1_like"/>
    <property type="match status" value="1"/>
</dbReference>
<sequence length="754" mass="86389">MTKNRNHAKKKRANQPDRLDSRPEAAAKSREPGKKENGGRLIRLSPENYLNRELSWLEFNRRVLAQAEDPRTPLLERLNFLAIFTSNLDEFVMKRVGLLKRHVDVGLPFRRPDRMTVRQQLTAIRERILELIQRQASIYTKSVLPDLADHGIYILKYKDLKDDERQKAKTFFRERVFPVLTPLSVDPGHPFPFLSNLSTSLGIILRNPQTDEKVFARVKVPRVLPAFYSFERKKGDGATCFVSLLELIKAHLDDLFPGMKVLNVSPFRITRNAETEPEEEEAEDLRDLIEETLRQRKFERVIRLEYGPDTDPAMLQFLMTELELEEEDLYEMPALLDYTVLRAVAALPEPDLKFDPWVPQIPRTLVGEDADIFSLIRKRDILVHHPYESFSASIERFVQAAALDPHVLAIKITLYRTSADSPFISNLIKAAEAGKQVVALVELKARFDEERNIQIAQTLEKVGVHVVYGILGLKTHTKTALVVRQEPEGLRCYAHIGTGNYQPETAKIYTDLSLLTCRPDLTQDLVNLFHYLTGCSLKQEYGKLLVAPFNMQERFLELIRREIEHQRAGKPARIIAKMNSLDDQKIIQALYQASMEGVPIDLIVRGLCCLRPGLKGVSENIRVSSIIGRFLEHSRIFHFAAGSDNPLDGEFFIGSADWQSRNLLKRVEVVTPIEDRLARARIWEVLRIMREDTRLAWDMRPDGTYVQRQPKPSDPLEAALGTHQVLMDLTRDRPLSPPALMKIKGSGKKRKKKG</sequence>
<dbReference type="SUPFAM" id="SSF140356">
    <property type="entry name" value="PPK N-terminal domain-like"/>
    <property type="match status" value="1"/>
</dbReference>
<dbReference type="GO" id="GO:0008976">
    <property type="term" value="F:polyphosphate kinase activity"/>
    <property type="evidence" value="ECO:0007669"/>
    <property type="project" value="UniProtKB-UniRule"/>
</dbReference>
<dbReference type="EMBL" id="QOQW01000023">
    <property type="protein sequence ID" value="RCK78427.1"/>
    <property type="molecule type" value="Genomic_DNA"/>
</dbReference>
<gene>
    <name evidence="6" type="primary">ppk</name>
    <name evidence="13" type="ORF">OZSIB_1529</name>
</gene>
<feature type="domain" description="Polyphosphate kinase C-terminal" evidence="12">
    <location>
        <begin position="371"/>
        <end position="536"/>
    </location>
</feature>
<dbReference type="InterPro" id="IPR036830">
    <property type="entry name" value="PP_kinase_middle_dom_sf"/>
</dbReference>
<evidence type="ECO:0000259" key="10">
    <source>
        <dbReference type="Pfam" id="PF13089"/>
    </source>
</evidence>
<comment type="similarity">
    <text evidence="6 7">Belongs to the polyphosphate kinase 1 (PPK1) family.</text>
</comment>
<dbReference type="Pfam" id="PF13090">
    <property type="entry name" value="PP_kinase_C"/>
    <property type="match status" value="1"/>
</dbReference>
<feature type="domain" description="Polyphosphate kinase N-terminal" evidence="10">
    <location>
        <begin position="49"/>
        <end position="154"/>
    </location>
</feature>
<keyword evidence="3 6" id="KW-0547">Nucleotide-binding</keyword>
<dbReference type="GO" id="GO:0046872">
    <property type="term" value="F:metal ion binding"/>
    <property type="evidence" value="ECO:0007669"/>
    <property type="project" value="UniProtKB-KW"/>
</dbReference>
<dbReference type="PANTHER" id="PTHR30218:SF0">
    <property type="entry name" value="POLYPHOSPHATE KINASE"/>
    <property type="match status" value="1"/>
</dbReference>
<keyword evidence="1 6" id="KW-0597">Phosphoprotein</keyword>
<feature type="active site" description="Phosphohistidine intermediate" evidence="6">
    <location>
        <position position="476"/>
    </location>
</feature>
<reference evidence="13 14" key="1">
    <citation type="submission" date="2018-05" db="EMBL/GenBank/DDBJ databases">
        <title>A metagenomic window into the 2 km-deep terrestrial subsurface aquifer revealed taxonomically and functionally diverse microbial community comprising novel uncultured bacterial lineages.</title>
        <authorList>
            <person name="Kadnikov V.V."/>
            <person name="Mardanov A.V."/>
            <person name="Beletsky A.V."/>
            <person name="Banks D."/>
            <person name="Pimenov N.V."/>
            <person name="Frank Y.A."/>
            <person name="Karnachuk O.V."/>
            <person name="Ravin N.V."/>
        </authorList>
    </citation>
    <scope>NUCLEOTIDE SEQUENCE [LARGE SCALE GENOMIC DNA]</scope>
    <source>
        <strain evidence="13">BY5</strain>
    </source>
</reference>
<dbReference type="Gene3D" id="3.30.870.10">
    <property type="entry name" value="Endonuclease Chain A"/>
    <property type="match status" value="2"/>
</dbReference>
<dbReference type="GO" id="GO:0006799">
    <property type="term" value="P:polyphosphate biosynthetic process"/>
    <property type="evidence" value="ECO:0007669"/>
    <property type="project" value="UniProtKB-UniRule"/>
</dbReference>
<accession>A0A367ZKP5</accession>
<dbReference type="NCBIfam" id="NF003921">
    <property type="entry name" value="PRK05443.2-2"/>
    <property type="match status" value="1"/>
</dbReference>
<feature type="domain" description="Polyphosphate kinase middle" evidence="9">
    <location>
        <begin position="164"/>
        <end position="341"/>
    </location>
</feature>
<dbReference type="InterPro" id="IPR003414">
    <property type="entry name" value="PP_kinase"/>
</dbReference>
<feature type="binding site" evidence="6">
    <location>
        <position position="416"/>
    </location>
    <ligand>
        <name>Mg(2+)</name>
        <dbReference type="ChEBI" id="CHEBI:18420"/>
    </ligand>
</feature>
<comment type="PTM">
    <text evidence="6 7">An intermediate of this reaction is the autophosphorylated ppk in which a phosphate is covalently linked to a histidine residue through a N-P bond.</text>
</comment>
<dbReference type="NCBIfam" id="NF003918">
    <property type="entry name" value="PRK05443.1-2"/>
    <property type="match status" value="1"/>
</dbReference>
<feature type="binding site" evidence="6">
    <location>
        <position position="87"/>
    </location>
    <ligand>
        <name>ATP</name>
        <dbReference type="ChEBI" id="CHEBI:30616"/>
    </ligand>
</feature>
<dbReference type="GO" id="GO:0009358">
    <property type="term" value="C:polyphosphate kinase complex"/>
    <property type="evidence" value="ECO:0007669"/>
    <property type="project" value="InterPro"/>
</dbReference>
<evidence type="ECO:0000256" key="5">
    <source>
        <dbReference type="ARBA" id="ARBA00022840"/>
    </source>
</evidence>
<evidence type="ECO:0000256" key="4">
    <source>
        <dbReference type="ARBA" id="ARBA00022777"/>
    </source>
</evidence>
<keyword evidence="2 6" id="KW-0808">Transferase</keyword>
<evidence type="ECO:0000259" key="12">
    <source>
        <dbReference type="Pfam" id="PF17941"/>
    </source>
</evidence>
<dbReference type="CDD" id="cd09168">
    <property type="entry name" value="PLDc_PaPPK1_C2_like"/>
    <property type="match status" value="1"/>
</dbReference>
<dbReference type="AlphaFoldDB" id="A0A367ZKP5"/>
<feature type="binding site" evidence="6">
    <location>
        <position position="605"/>
    </location>
    <ligand>
        <name>ATP</name>
        <dbReference type="ChEBI" id="CHEBI:30616"/>
    </ligand>
</feature>
<feature type="region of interest" description="Disordered" evidence="8">
    <location>
        <begin position="729"/>
        <end position="754"/>
    </location>
</feature>
<feature type="compositionally biased region" description="Basic residues" evidence="8">
    <location>
        <begin position="1"/>
        <end position="13"/>
    </location>
</feature>
<evidence type="ECO:0000256" key="2">
    <source>
        <dbReference type="ARBA" id="ARBA00022679"/>
    </source>
</evidence>
<dbReference type="Proteomes" id="UP000252355">
    <property type="component" value="Unassembled WGS sequence"/>
</dbReference>
<keyword evidence="6" id="KW-0479">Metal-binding</keyword>
<evidence type="ECO:0000259" key="9">
    <source>
        <dbReference type="Pfam" id="PF02503"/>
    </source>
</evidence>
<keyword evidence="4 6" id="KW-0418">Kinase</keyword>
<keyword evidence="6" id="KW-0460">Magnesium</keyword>
<dbReference type="SUPFAM" id="SSF143724">
    <property type="entry name" value="PHP14-like"/>
    <property type="match status" value="1"/>
</dbReference>
<feature type="region of interest" description="Disordered" evidence="8">
    <location>
        <begin position="1"/>
        <end position="40"/>
    </location>
</feature>
<dbReference type="InterPro" id="IPR025198">
    <property type="entry name" value="PPK_N_dom"/>
</dbReference>
<evidence type="ECO:0000313" key="13">
    <source>
        <dbReference type="EMBL" id="RCK78427.1"/>
    </source>
</evidence>
<evidence type="ECO:0000259" key="11">
    <source>
        <dbReference type="Pfam" id="PF13090"/>
    </source>
</evidence>
<dbReference type="InterPro" id="IPR024953">
    <property type="entry name" value="PP_kinase_middle"/>
</dbReference>
<dbReference type="Gene3D" id="3.30.1840.10">
    <property type="entry name" value="Polyphosphate kinase middle domain"/>
    <property type="match status" value="1"/>
</dbReference>
<evidence type="ECO:0000256" key="1">
    <source>
        <dbReference type="ARBA" id="ARBA00022553"/>
    </source>
</evidence>
<dbReference type="Pfam" id="PF02503">
    <property type="entry name" value="PP_kinase"/>
    <property type="match status" value="1"/>
</dbReference>